<dbReference type="EMBL" id="UPTC01005386">
    <property type="protein sequence ID" value="VBB35285.1"/>
    <property type="molecule type" value="Genomic_DNA"/>
</dbReference>
<name>A0A498SW83_ACAVI</name>
<evidence type="ECO:0000313" key="3">
    <source>
        <dbReference type="Proteomes" id="UP000276991"/>
    </source>
</evidence>
<feature type="chain" id="PRO_5019715254" description="EB domain-containing protein" evidence="1">
    <location>
        <begin position="16"/>
        <end position="156"/>
    </location>
</feature>
<reference evidence="2 3" key="1">
    <citation type="submission" date="2018-08" db="EMBL/GenBank/DDBJ databases">
        <authorList>
            <person name="Laetsch R D."/>
            <person name="Stevens L."/>
            <person name="Kumar S."/>
            <person name="Blaxter L. M."/>
        </authorList>
    </citation>
    <scope>NUCLEOTIDE SEQUENCE [LARGE SCALE GENOMIC DNA]</scope>
</reference>
<dbReference type="OrthoDB" id="5770917at2759"/>
<dbReference type="Proteomes" id="UP000276991">
    <property type="component" value="Unassembled WGS sequence"/>
</dbReference>
<dbReference type="STRING" id="6277.A0A498SW83"/>
<accession>A0A498SW83</accession>
<evidence type="ECO:0008006" key="4">
    <source>
        <dbReference type="Google" id="ProtNLM"/>
    </source>
</evidence>
<organism evidence="2 3">
    <name type="scientific">Acanthocheilonema viteae</name>
    <name type="common">Filarial nematode worm</name>
    <name type="synonym">Dipetalonema viteae</name>
    <dbReference type="NCBI Taxonomy" id="6277"/>
    <lineage>
        <taxon>Eukaryota</taxon>
        <taxon>Metazoa</taxon>
        <taxon>Ecdysozoa</taxon>
        <taxon>Nematoda</taxon>
        <taxon>Chromadorea</taxon>
        <taxon>Rhabditida</taxon>
        <taxon>Spirurina</taxon>
        <taxon>Spiruromorpha</taxon>
        <taxon>Filarioidea</taxon>
        <taxon>Onchocercidae</taxon>
        <taxon>Acanthocheilonema</taxon>
    </lineage>
</organism>
<protein>
    <recommendedName>
        <fullName evidence="4">EB domain-containing protein</fullName>
    </recommendedName>
</protein>
<keyword evidence="3" id="KW-1185">Reference proteome</keyword>
<proteinExistence type="predicted"/>
<dbReference type="AlphaFoldDB" id="A0A498SW83"/>
<sequence length="156" mass="17849">MWIYVIFALAKMTIARECKNDECEKRWPGAICRNGRCACPQDSIRRKSDSNGWICLSLIDASTGMLGPPFTCPLPNGAGYRSILYRNNEPKDMNAYNQLDLVQQQEMVFVAQEKRQLVFSQFVNQKMDGLFDGILMVKHVNHSDGIRKFKQAQIIL</sequence>
<keyword evidence="1" id="KW-0732">Signal</keyword>
<evidence type="ECO:0000313" key="2">
    <source>
        <dbReference type="EMBL" id="VBB35285.1"/>
    </source>
</evidence>
<evidence type="ECO:0000256" key="1">
    <source>
        <dbReference type="SAM" id="SignalP"/>
    </source>
</evidence>
<feature type="signal peptide" evidence="1">
    <location>
        <begin position="1"/>
        <end position="15"/>
    </location>
</feature>
<gene>
    <name evidence="2" type="ORF">NAV_LOCUS10076</name>
</gene>